<dbReference type="OrthoDB" id="3512367at2"/>
<reference evidence="2 3" key="1">
    <citation type="submission" date="2019-01" db="EMBL/GenBank/DDBJ databases">
        <title>Sequencing the genomes of 1000 actinobacteria strains.</title>
        <authorList>
            <person name="Klenk H.-P."/>
        </authorList>
    </citation>
    <scope>NUCLEOTIDE SEQUENCE [LARGE SCALE GENOMIC DNA]</scope>
    <source>
        <strain evidence="2 3">DSM 43925</strain>
    </source>
</reference>
<keyword evidence="1" id="KW-0472">Membrane</keyword>
<protein>
    <recommendedName>
        <fullName evidence="4">WD40 repeat protein</fullName>
    </recommendedName>
</protein>
<keyword evidence="1" id="KW-1133">Transmembrane helix</keyword>
<name>A0A438LYR9_9ACTN</name>
<gene>
    <name evidence="2" type="ORF">EDD27_0753</name>
</gene>
<dbReference type="EMBL" id="SAUN01000001">
    <property type="protein sequence ID" value="RVX38443.1"/>
    <property type="molecule type" value="Genomic_DNA"/>
</dbReference>
<comment type="caution">
    <text evidence="2">The sequence shown here is derived from an EMBL/GenBank/DDBJ whole genome shotgun (WGS) entry which is preliminary data.</text>
</comment>
<evidence type="ECO:0008006" key="4">
    <source>
        <dbReference type="Google" id="ProtNLM"/>
    </source>
</evidence>
<feature type="transmembrane region" description="Helical" evidence="1">
    <location>
        <begin position="37"/>
        <end position="54"/>
    </location>
</feature>
<organism evidence="2 3">
    <name type="scientific">Nonomuraea polychroma</name>
    <dbReference type="NCBI Taxonomy" id="46176"/>
    <lineage>
        <taxon>Bacteria</taxon>
        <taxon>Bacillati</taxon>
        <taxon>Actinomycetota</taxon>
        <taxon>Actinomycetes</taxon>
        <taxon>Streptosporangiales</taxon>
        <taxon>Streptosporangiaceae</taxon>
        <taxon>Nonomuraea</taxon>
    </lineage>
</organism>
<keyword evidence="1" id="KW-0812">Transmembrane</keyword>
<dbReference type="SUPFAM" id="SSF82171">
    <property type="entry name" value="DPP6 N-terminal domain-like"/>
    <property type="match status" value="1"/>
</dbReference>
<sequence>MKPPLGTAYDQLDQDVRDYADAGKALATLRARRIRRAVIAGSAALVVVAAGVAVQQRQPAPPDAVATVAPPTHVVEPPAQAPPLPATGTVGRGALVYTACQGQCPTFLLLTDGRQYLLGERTVNPPGNITLSPDGRWLGRPVNGGYEVRDLLAGAVHTLQPPAGGDADSAYSPWAWSADSQRLLVGYHASGNVGRYVTLELPSGRTSELQAPSGHEPVGLLPSGDVLLLDEGKHDKLPLERVTLEHSGRPVTLTSGAGVLADTDHGLSIQVHGERVFTLEYSGDQITVLEFDLTGKPVARLPLPAGQFPVGPVDGAFAVIQVPQDQSKERQKLEYVTPSGRRLLFEVPGQAAVVLPGGARH</sequence>
<keyword evidence="3" id="KW-1185">Reference proteome</keyword>
<evidence type="ECO:0000313" key="3">
    <source>
        <dbReference type="Proteomes" id="UP000284824"/>
    </source>
</evidence>
<dbReference type="Proteomes" id="UP000284824">
    <property type="component" value="Unassembled WGS sequence"/>
</dbReference>
<evidence type="ECO:0000313" key="2">
    <source>
        <dbReference type="EMBL" id="RVX38443.1"/>
    </source>
</evidence>
<dbReference type="AlphaFoldDB" id="A0A438LYR9"/>
<accession>A0A438LYR9</accession>
<proteinExistence type="predicted"/>
<dbReference type="RefSeq" id="WP_127931076.1">
    <property type="nucleotide sequence ID" value="NZ_SAUN01000001.1"/>
</dbReference>
<evidence type="ECO:0000256" key="1">
    <source>
        <dbReference type="SAM" id="Phobius"/>
    </source>
</evidence>